<keyword evidence="8" id="KW-0406">Ion transport</keyword>
<evidence type="ECO:0000256" key="6">
    <source>
        <dbReference type="ARBA" id="ARBA00022958"/>
    </source>
</evidence>
<keyword evidence="3" id="KW-0050">Antiport</keyword>
<dbReference type="InterPro" id="IPR006153">
    <property type="entry name" value="Cation/H_exchanger_TM"/>
</dbReference>
<feature type="transmembrane region" description="Helical" evidence="10">
    <location>
        <begin position="84"/>
        <end position="109"/>
    </location>
</feature>
<gene>
    <name evidence="12" type="ORF">MNB_SM-3-50</name>
</gene>
<evidence type="ECO:0000256" key="7">
    <source>
        <dbReference type="ARBA" id="ARBA00022989"/>
    </source>
</evidence>
<keyword evidence="9 10" id="KW-0472">Membrane</keyword>
<comment type="subcellular location">
    <subcellularLocation>
        <location evidence="1">Membrane</location>
        <topology evidence="1">Multi-pass membrane protein</topology>
    </subcellularLocation>
</comment>
<keyword evidence="2" id="KW-0813">Transport</keyword>
<sequence length="539" mass="60460">MDILTLIVATLFISLVYNLFLKKFHISPIVGYIFTGISISFFLDFTQIDKEYLSHIAEFGIVFLMFTIGLEFSIQHLISMKKEVFVYGFLQVVLTSFLFFLLAHFLFLLPIKTSLVIGMALALSSTAIVLKVLNDNGDIHRPYGRSSAGILIFQDIAVIPILLMLTILSDEKASLATLLTHTLISAIFVGITLYVIGKFVLTRFLEYVVATQVEELFIASILLIVLSAALFAHQFGFSYSLGAFLAGMLIAETQFKYQIEADLIPFRDLLLGIFFITVGMQVNLTTLYENFFTIVALSIAILSLKVIIIFFLLRIFTFTKRAIKIALTLAQVGEFSFAIFTLATTNHLIDPNINEILIPVVILSLIFTSLVLRYVRAFVAFFSPEPSEKLQNPIISSEIQNHIIVCGYSILGQKIVKQLKTLGLAYVAIEHNAQYVKQAQERDEVVFFGNAASKTLLHSLSIQNASAVIIAIDNDEKIRLICEAIRSIDKNIRIILKITHQVQIQEFEDLHIDILINENQIVAQELINQAIQCQITPKG</sequence>
<feature type="transmembrane region" description="Helical" evidence="10">
    <location>
        <begin position="356"/>
        <end position="375"/>
    </location>
</feature>
<accession>A0A1W1D4D6</accession>
<name>A0A1W1D4D6_9ZZZZ</name>
<evidence type="ECO:0000256" key="5">
    <source>
        <dbReference type="ARBA" id="ARBA00022692"/>
    </source>
</evidence>
<evidence type="ECO:0000313" key="12">
    <source>
        <dbReference type="EMBL" id="SFV75495.1"/>
    </source>
</evidence>
<feature type="transmembrane region" description="Helical" evidence="10">
    <location>
        <begin position="146"/>
        <end position="168"/>
    </location>
</feature>
<organism evidence="12">
    <name type="scientific">hydrothermal vent metagenome</name>
    <dbReference type="NCBI Taxonomy" id="652676"/>
    <lineage>
        <taxon>unclassified sequences</taxon>
        <taxon>metagenomes</taxon>
        <taxon>ecological metagenomes</taxon>
    </lineage>
</organism>
<keyword evidence="5 10" id="KW-0812">Transmembrane</keyword>
<evidence type="ECO:0000256" key="3">
    <source>
        <dbReference type="ARBA" id="ARBA00022449"/>
    </source>
</evidence>
<reference evidence="12" key="1">
    <citation type="submission" date="2016-10" db="EMBL/GenBank/DDBJ databases">
        <authorList>
            <person name="de Groot N.N."/>
        </authorList>
    </citation>
    <scope>NUCLEOTIDE SEQUENCE</scope>
</reference>
<evidence type="ECO:0000256" key="4">
    <source>
        <dbReference type="ARBA" id="ARBA00022538"/>
    </source>
</evidence>
<evidence type="ECO:0000259" key="11">
    <source>
        <dbReference type="PROSITE" id="PS51201"/>
    </source>
</evidence>
<keyword evidence="6" id="KW-0630">Potassium</keyword>
<feature type="transmembrane region" description="Helical" evidence="10">
    <location>
        <begin position="29"/>
        <end position="46"/>
    </location>
</feature>
<keyword evidence="4" id="KW-0633">Potassium transport</keyword>
<dbReference type="InterPro" id="IPR003148">
    <property type="entry name" value="RCK_N"/>
</dbReference>
<dbReference type="GO" id="GO:1902600">
    <property type="term" value="P:proton transmembrane transport"/>
    <property type="evidence" value="ECO:0007669"/>
    <property type="project" value="InterPro"/>
</dbReference>
<feature type="transmembrane region" description="Helical" evidence="10">
    <location>
        <begin position="6"/>
        <end position="22"/>
    </location>
</feature>
<dbReference type="InterPro" id="IPR038770">
    <property type="entry name" value="Na+/solute_symporter_sf"/>
</dbReference>
<dbReference type="Gene3D" id="1.20.1530.20">
    <property type="match status" value="1"/>
</dbReference>
<feature type="transmembrane region" description="Helical" evidence="10">
    <location>
        <begin position="239"/>
        <end position="257"/>
    </location>
</feature>
<feature type="transmembrane region" description="Helical" evidence="10">
    <location>
        <begin position="269"/>
        <end position="288"/>
    </location>
</feature>
<dbReference type="PROSITE" id="PS51201">
    <property type="entry name" value="RCK_N"/>
    <property type="match status" value="1"/>
</dbReference>
<feature type="transmembrane region" description="Helical" evidence="10">
    <location>
        <begin position="325"/>
        <end position="344"/>
    </location>
</feature>
<dbReference type="GO" id="GO:0015297">
    <property type="term" value="F:antiporter activity"/>
    <property type="evidence" value="ECO:0007669"/>
    <property type="project" value="UniProtKB-KW"/>
</dbReference>
<evidence type="ECO:0000256" key="2">
    <source>
        <dbReference type="ARBA" id="ARBA00022448"/>
    </source>
</evidence>
<feature type="transmembrane region" description="Helical" evidence="10">
    <location>
        <begin position="115"/>
        <end position="134"/>
    </location>
</feature>
<evidence type="ECO:0000256" key="9">
    <source>
        <dbReference type="ARBA" id="ARBA00023136"/>
    </source>
</evidence>
<protein>
    <submittedName>
        <fullName evidence="12">Glutathione-regulated potassium-efflux system protein KefB</fullName>
    </submittedName>
</protein>
<feature type="transmembrane region" description="Helical" evidence="10">
    <location>
        <begin position="52"/>
        <end position="72"/>
    </location>
</feature>
<dbReference type="Gene3D" id="3.40.50.720">
    <property type="entry name" value="NAD(P)-binding Rossmann-like Domain"/>
    <property type="match status" value="1"/>
</dbReference>
<evidence type="ECO:0000256" key="8">
    <source>
        <dbReference type="ARBA" id="ARBA00023065"/>
    </source>
</evidence>
<dbReference type="PANTHER" id="PTHR46157:SF4">
    <property type="entry name" value="K(+) EFFLUX ANTIPORTER 3, CHLOROPLASTIC"/>
    <property type="match status" value="1"/>
</dbReference>
<dbReference type="GO" id="GO:0005886">
    <property type="term" value="C:plasma membrane"/>
    <property type="evidence" value="ECO:0007669"/>
    <property type="project" value="TreeGrafter"/>
</dbReference>
<dbReference type="Pfam" id="PF02254">
    <property type="entry name" value="TrkA_N"/>
    <property type="match status" value="1"/>
</dbReference>
<dbReference type="PANTHER" id="PTHR46157">
    <property type="entry name" value="K(+) EFFLUX ANTIPORTER 3, CHLOROPLASTIC"/>
    <property type="match status" value="1"/>
</dbReference>
<dbReference type="Pfam" id="PF00999">
    <property type="entry name" value="Na_H_Exchanger"/>
    <property type="match status" value="1"/>
</dbReference>
<keyword evidence="7 10" id="KW-1133">Transmembrane helix</keyword>
<evidence type="ECO:0000256" key="10">
    <source>
        <dbReference type="SAM" id="Phobius"/>
    </source>
</evidence>
<dbReference type="SUPFAM" id="SSF51735">
    <property type="entry name" value="NAD(P)-binding Rossmann-fold domains"/>
    <property type="match status" value="1"/>
</dbReference>
<dbReference type="InterPro" id="IPR036291">
    <property type="entry name" value="NAD(P)-bd_dom_sf"/>
</dbReference>
<feature type="transmembrane region" description="Helical" evidence="10">
    <location>
        <begin position="174"/>
        <end position="196"/>
    </location>
</feature>
<dbReference type="GO" id="GO:0006813">
    <property type="term" value="P:potassium ion transport"/>
    <property type="evidence" value="ECO:0007669"/>
    <property type="project" value="UniProtKB-KW"/>
</dbReference>
<dbReference type="AlphaFoldDB" id="A0A1W1D4D6"/>
<feature type="transmembrane region" description="Helical" evidence="10">
    <location>
        <begin position="294"/>
        <end position="313"/>
    </location>
</feature>
<dbReference type="EMBL" id="FPHP01000042">
    <property type="protein sequence ID" value="SFV75495.1"/>
    <property type="molecule type" value="Genomic_DNA"/>
</dbReference>
<feature type="domain" description="RCK N-terminal" evidence="11">
    <location>
        <begin position="400"/>
        <end position="516"/>
    </location>
</feature>
<proteinExistence type="predicted"/>
<evidence type="ECO:0000256" key="1">
    <source>
        <dbReference type="ARBA" id="ARBA00004141"/>
    </source>
</evidence>